<feature type="compositionally biased region" description="Gly residues" evidence="1">
    <location>
        <begin position="244"/>
        <end position="255"/>
    </location>
</feature>
<protein>
    <submittedName>
        <fullName evidence="2 3">Uncharacterized protein</fullName>
    </submittedName>
</protein>
<dbReference type="Proteomes" id="UP000007305">
    <property type="component" value="Chromosome 7"/>
</dbReference>
<feature type="compositionally biased region" description="Basic and acidic residues" evidence="1">
    <location>
        <begin position="18"/>
        <end position="29"/>
    </location>
</feature>
<dbReference type="EnsemblPlants" id="Zm00001eb300580_T001">
    <property type="protein sequence ID" value="Zm00001eb300580_P001"/>
    <property type="gene ID" value="Zm00001eb300580"/>
</dbReference>
<reference evidence="3" key="5">
    <citation type="submission" date="2021-05" db="UniProtKB">
        <authorList>
            <consortium name="EnsemblPlants"/>
        </authorList>
    </citation>
    <scope>IDENTIFICATION</scope>
    <source>
        <strain evidence="3">cv. B73</strain>
    </source>
</reference>
<dbReference type="Gramene" id="Zm00001eb300580_T001">
    <property type="protein sequence ID" value="Zm00001eb300580_P001"/>
    <property type="gene ID" value="Zm00001eb300580"/>
</dbReference>
<name>C0PKW6_MAIZE</name>
<feature type="compositionally biased region" description="Basic and acidic residues" evidence="1">
    <location>
        <begin position="227"/>
        <end position="236"/>
    </location>
</feature>
<reference evidence="3" key="4">
    <citation type="submission" date="2019-07" db="EMBL/GenBank/DDBJ databases">
        <authorList>
            <person name="Seetharam A."/>
            <person name="Woodhouse M."/>
            <person name="Cannon E."/>
        </authorList>
    </citation>
    <scope>NUCLEOTIDE SEQUENCE [LARGE SCALE GENOMIC DNA]</scope>
    <source>
        <strain evidence="3">cv. B73</strain>
    </source>
</reference>
<sequence>MHPRIIKPIVIKKRKDTNRKEEKQSHSIIHDPSVATNHDGPSGTGTGTGSLVIIRSPVLLRVHVVHDEPAHDADELVGALRPGVHHEEAVVGAGDLHVLHLLAPLLLHPPRVLRVPVPQHVAPAGHHQHGGHLHGLQPGRPRPRRAEHRVVPAGALGQRQPRVPVAHLGGEERVARALQLLRARAGVAGHGRRQEERAADPDAGSQAGPAEPDRDVVGDVAARRVARHEDAREVGRVGEPGVAAAGGGGAQPGHGPGAVLLGGREPVLGRQAVVEGEHHGGELGAQAEAPGVEVGPPPGPDAEAAAVEVGHHGDPRVVGRAQVPRPVQARVQAVRRVPRHVLPLHAALVFRDVHRREQRRRLRAAPHRAVAHQLQHAAAVLHHVRLRLRRRRRHSWLSGTGNSSLV</sequence>
<reference evidence="2" key="1">
    <citation type="journal article" date="2009" name="PLoS Genet.">
        <title>Sequencing, mapping, and analysis of 27,455 maize full-length cDNAs.</title>
        <authorList>
            <person name="Soderlund C."/>
            <person name="Descour A."/>
            <person name="Kudrna D."/>
            <person name="Bomhoff M."/>
            <person name="Boyd L."/>
            <person name="Currie J."/>
            <person name="Angelova A."/>
            <person name="Collura K."/>
            <person name="Wissotski M."/>
            <person name="Ashley E."/>
            <person name="Morrow D."/>
            <person name="Fernandes J."/>
            <person name="Walbot V."/>
            <person name="Yu Y."/>
        </authorList>
    </citation>
    <scope>NUCLEOTIDE SEQUENCE</scope>
    <source>
        <strain evidence="2">B73</strain>
    </source>
</reference>
<feature type="region of interest" description="Disordered" evidence="1">
    <location>
        <begin position="124"/>
        <end position="144"/>
    </location>
</feature>
<dbReference type="EMBL" id="BT068935">
    <property type="protein sequence ID" value="ACN35832.1"/>
    <property type="molecule type" value="mRNA"/>
</dbReference>
<reference evidence="4" key="3">
    <citation type="submission" date="2015-12" db="EMBL/GenBank/DDBJ databases">
        <title>Update maize B73 reference genome by single molecule sequencing technologies.</title>
        <authorList>
            <consortium name="Maize Genome Sequencing Project"/>
            <person name="Ware D."/>
        </authorList>
    </citation>
    <scope>NUCLEOTIDE SEQUENCE [LARGE SCALE GENOMIC DNA]</scope>
    <source>
        <strain evidence="4">cv. B73</strain>
    </source>
</reference>
<reference evidence="2" key="2">
    <citation type="submission" date="2012-06" db="EMBL/GenBank/DDBJ databases">
        <authorList>
            <person name="Yu Y."/>
            <person name="Currie J."/>
            <person name="Lomeli R."/>
            <person name="Angelova A."/>
            <person name="Collura K."/>
            <person name="Wissotski M."/>
            <person name="Campos D."/>
            <person name="Kudrna D."/>
            <person name="Golser W."/>
            <person name="Ashely E."/>
            <person name="Descour A."/>
            <person name="Fernandes J."/>
            <person name="Soderlund C."/>
            <person name="Walbot V."/>
        </authorList>
    </citation>
    <scope>NUCLEOTIDE SEQUENCE</scope>
    <source>
        <strain evidence="2">B73</strain>
    </source>
</reference>
<evidence type="ECO:0000313" key="2">
    <source>
        <dbReference type="EMBL" id="ACN35832.1"/>
    </source>
</evidence>
<accession>C0PKW6</accession>
<evidence type="ECO:0000256" key="1">
    <source>
        <dbReference type="SAM" id="MobiDB-lite"/>
    </source>
</evidence>
<feature type="region of interest" description="Disordered" evidence="1">
    <location>
        <begin position="15"/>
        <end position="48"/>
    </location>
</feature>
<dbReference type="AlphaFoldDB" id="C0PKW6"/>
<evidence type="ECO:0000313" key="3">
    <source>
        <dbReference type="EnsemblPlants" id="Zm00001eb300580_P001"/>
    </source>
</evidence>
<keyword evidence="4" id="KW-1185">Reference proteome</keyword>
<evidence type="ECO:0000313" key="4">
    <source>
        <dbReference type="Proteomes" id="UP000007305"/>
    </source>
</evidence>
<organism evidence="2">
    <name type="scientific">Zea mays</name>
    <name type="common">Maize</name>
    <dbReference type="NCBI Taxonomy" id="4577"/>
    <lineage>
        <taxon>Eukaryota</taxon>
        <taxon>Viridiplantae</taxon>
        <taxon>Streptophyta</taxon>
        <taxon>Embryophyta</taxon>
        <taxon>Tracheophyta</taxon>
        <taxon>Spermatophyta</taxon>
        <taxon>Magnoliopsida</taxon>
        <taxon>Liliopsida</taxon>
        <taxon>Poales</taxon>
        <taxon>Poaceae</taxon>
        <taxon>PACMAD clade</taxon>
        <taxon>Panicoideae</taxon>
        <taxon>Andropogonodae</taxon>
        <taxon>Andropogoneae</taxon>
        <taxon>Tripsacinae</taxon>
        <taxon>Zea</taxon>
    </lineage>
</organism>
<feature type="region of interest" description="Disordered" evidence="1">
    <location>
        <begin position="186"/>
        <end position="255"/>
    </location>
</feature>
<proteinExistence type="evidence at transcript level"/>